<protein>
    <submittedName>
        <fullName evidence="1">Uncharacterized protein</fullName>
    </submittedName>
</protein>
<accession>A0A9D5HME1</accession>
<name>A0A9D5HME1_9LILI</name>
<reference evidence="1" key="2">
    <citation type="journal article" date="2022" name="Hortic Res">
        <title>The genome of Dioscorea zingiberensis sheds light on the biosynthesis, origin and evolution of the medicinally important diosgenin saponins.</title>
        <authorList>
            <person name="Li Y."/>
            <person name="Tan C."/>
            <person name="Li Z."/>
            <person name="Guo J."/>
            <person name="Li S."/>
            <person name="Chen X."/>
            <person name="Wang C."/>
            <person name="Dai X."/>
            <person name="Yang H."/>
            <person name="Song W."/>
            <person name="Hou L."/>
            <person name="Xu J."/>
            <person name="Tong Z."/>
            <person name="Xu A."/>
            <person name="Yuan X."/>
            <person name="Wang W."/>
            <person name="Yang Q."/>
            <person name="Chen L."/>
            <person name="Sun Z."/>
            <person name="Wang K."/>
            <person name="Pan B."/>
            <person name="Chen J."/>
            <person name="Bao Y."/>
            <person name="Liu F."/>
            <person name="Qi X."/>
            <person name="Gang D.R."/>
            <person name="Wen J."/>
            <person name="Li J."/>
        </authorList>
    </citation>
    <scope>NUCLEOTIDE SEQUENCE</scope>
    <source>
        <strain evidence="1">Dzin_1.0</strain>
    </source>
</reference>
<dbReference type="EMBL" id="JAGGNH010000002">
    <property type="protein sequence ID" value="KAJ0981721.1"/>
    <property type="molecule type" value="Genomic_DNA"/>
</dbReference>
<sequence length="79" mass="9410">MKLCSKILPQLVHFLGELIWREGSRTRLHSSHFCFPILNKPSCQQVHLYPWITFRNLPASSPLLFSFSFFWGFKDLKRE</sequence>
<evidence type="ECO:0000313" key="2">
    <source>
        <dbReference type="Proteomes" id="UP001085076"/>
    </source>
</evidence>
<dbReference type="AlphaFoldDB" id="A0A9D5HME1"/>
<organism evidence="1 2">
    <name type="scientific">Dioscorea zingiberensis</name>
    <dbReference type="NCBI Taxonomy" id="325984"/>
    <lineage>
        <taxon>Eukaryota</taxon>
        <taxon>Viridiplantae</taxon>
        <taxon>Streptophyta</taxon>
        <taxon>Embryophyta</taxon>
        <taxon>Tracheophyta</taxon>
        <taxon>Spermatophyta</taxon>
        <taxon>Magnoliopsida</taxon>
        <taxon>Liliopsida</taxon>
        <taxon>Dioscoreales</taxon>
        <taxon>Dioscoreaceae</taxon>
        <taxon>Dioscorea</taxon>
    </lineage>
</organism>
<keyword evidence="2" id="KW-1185">Reference proteome</keyword>
<dbReference type="Proteomes" id="UP001085076">
    <property type="component" value="Miscellaneous, Linkage group lg02"/>
</dbReference>
<evidence type="ECO:0000313" key="1">
    <source>
        <dbReference type="EMBL" id="KAJ0981721.1"/>
    </source>
</evidence>
<proteinExistence type="predicted"/>
<reference evidence="1" key="1">
    <citation type="submission" date="2021-03" db="EMBL/GenBank/DDBJ databases">
        <authorList>
            <person name="Li Z."/>
            <person name="Yang C."/>
        </authorList>
    </citation>
    <scope>NUCLEOTIDE SEQUENCE</scope>
    <source>
        <strain evidence="1">Dzin_1.0</strain>
        <tissue evidence="1">Leaf</tissue>
    </source>
</reference>
<gene>
    <name evidence="1" type="ORF">J5N97_009976</name>
</gene>
<comment type="caution">
    <text evidence="1">The sequence shown here is derived from an EMBL/GenBank/DDBJ whole genome shotgun (WGS) entry which is preliminary data.</text>
</comment>